<evidence type="ECO:0000313" key="2">
    <source>
        <dbReference type="EMBL" id="OBU01734.1"/>
    </source>
</evidence>
<dbReference type="RefSeq" id="XP_018135466.1">
    <property type="nucleotide sequence ID" value="XM_018269716.1"/>
</dbReference>
<evidence type="ECO:0000256" key="1">
    <source>
        <dbReference type="SAM" id="SignalP"/>
    </source>
</evidence>
<gene>
    <name evidence="2" type="ORF">VE01_00184</name>
</gene>
<reference evidence="2 3" key="1">
    <citation type="submission" date="2016-03" db="EMBL/GenBank/DDBJ databases">
        <title>Comparative genomics of Pseudogymnoascus destructans, the fungus causing white-nose syndrome of bats.</title>
        <authorList>
            <person name="Palmer J.M."/>
            <person name="Drees K.P."/>
            <person name="Foster J.T."/>
            <person name="Lindner D.L."/>
        </authorList>
    </citation>
    <scope>NUCLEOTIDE SEQUENCE [LARGE SCALE GENOMIC DNA]</scope>
    <source>
        <strain evidence="2 3">UAMH 10579</strain>
    </source>
</reference>
<evidence type="ECO:0000313" key="3">
    <source>
        <dbReference type="Proteomes" id="UP000091956"/>
    </source>
</evidence>
<feature type="chain" id="PRO_5015122133" evidence="1">
    <location>
        <begin position="20"/>
        <end position="56"/>
    </location>
</feature>
<name>A0A2P2SXZ0_9PEZI</name>
<feature type="signal peptide" evidence="1">
    <location>
        <begin position="1"/>
        <end position="19"/>
    </location>
</feature>
<dbReference type="EMBL" id="KV460206">
    <property type="protein sequence ID" value="OBU01734.1"/>
    <property type="molecule type" value="Genomic_DNA"/>
</dbReference>
<sequence length="56" mass="6596">MYMLFGPFNFLALTHIYLAAPETKGKMLQEMDEVFDKKRKAWHGPRARARTTPRRA</sequence>
<dbReference type="AlphaFoldDB" id="A0A2P2SXZ0"/>
<dbReference type="Gene3D" id="1.20.1250.20">
    <property type="entry name" value="MFS general substrate transporter like domains"/>
    <property type="match status" value="1"/>
</dbReference>
<keyword evidence="3" id="KW-1185">Reference proteome</keyword>
<reference evidence="3" key="2">
    <citation type="journal article" date="2018" name="Nat. Commun.">
        <title>Extreme sensitivity to ultraviolet light in the fungal pathogen causing white-nose syndrome of bats.</title>
        <authorList>
            <person name="Palmer J.M."/>
            <person name="Drees K.P."/>
            <person name="Foster J.T."/>
            <person name="Lindner D.L."/>
        </authorList>
    </citation>
    <scope>NUCLEOTIDE SEQUENCE [LARGE SCALE GENOMIC DNA]</scope>
    <source>
        <strain evidence="3">UAMH 10579</strain>
    </source>
</reference>
<accession>A0A2P2SXZ0</accession>
<dbReference type="InterPro" id="IPR036259">
    <property type="entry name" value="MFS_trans_sf"/>
</dbReference>
<keyword evidence="1" id="KW-0732">Signal</keyword>
<protein>
    <submittedName>
        <fullName evidence="2">Uncharacterized protein</fullName>
    </submittedName>
</protein>
<dbReference type="Proteomes" id="UP000091956">
    <property type="component" value="Unassembled WGS sequence"/>
</dbReference>
<dbReference type="GeneID" id="28833570"/>
<organism evidence="2 3">
    <name type="scientific">Pseudogymnoascus verrucosus</name>
    <dbReference type="NCBI Taxonomy" id="342668"/>
    <lineage>
        <taxon>Eukaryota</taxon>
        <taxon>Fungi</taxon>
        <taxon>Dikarya</taxon>
        <taxon>Ascomycota</taxon>
        <taxon>Pezizomycotina</taxon>
        <taxon>Leotiomycetes</taxon>
        <taxon>Thelebolales</taxon>
        <taxon>Thelebolaceae</taxon>
        <taxon>Pseudogymnoascus</taxon>
    </lineage>
</organism>
<proteinExistence type="predicted"/>